<feature type="domain" description="Methyltransferase FkbM" evidence="4">
    <location>
        <begin position="36"/>
        <end position="205"/>
    </location>
</feature>
<dbReference type="SUPFAM" id="SSF53335">
    <property type="entry name" value="S-adenosyl-L-methionine-dependent methyltransferases"/>
    <property type="match status" value="1"/>
</dbReference>
<dbReference type="Proteomes" id="UP000515135">
    <property type="component" value="Unplaced"/>
</dbReference>
<gene>
    <name evidence="6" type="primary">LOC109470488</name>
</gene>
<sequence>MRKSDYPDYVLYNRSSLLSDSVNTNSIKRKRKILLDCGGNIASTVELFRETYPGGHEFLIHSFEMDPSLAPYYAPYSDVVLHNPVAVSNKDGWTVSYLETTWFPERGLRKTKDWMMGGGSLFPYEDEKKDNITGGARNLARHIRVKTIDFSRWIREHINEEDYVIFKLDVEGAEYDILQQMVHDGTFKLIDKFYGETHFWHPTGWSASKRQELMKKVRMTGFTQTYWAGEERTYADFDALHPFQNQLYPYGVFEMQNINITRQSVVSSEMRLNEVGIPVLYYLPVTVQDRIKTVAENRKLRIIVPTVTFPPKDEILTWENYYQHHDVARVPKALRLIDNQLKESGGILSLDSDNPDSVMISVFLMDYLVEKSQFEIVSLGKCF</sequence>
<dbReference type="InterPro" id="IPR029063">
    <property type="entry name" value="SAM-dependent_MTases_sf"/>
</dbReference>
<evidence type="ECO:0000256" key="2">
    <source>
        <dbReference type="ARBA" id="ARBA00022525"/>
    </source>
</evidence>
<dbReference type="AlphaFoldDB" id="A0A6P4Z1Q5"/>
<evidence type="ECO:0000259" key="4">
    <source>
        <dbReference type="Pfam" id="PF05050"/>
    </source>
</evidence>
<keyword evidence="5" id="KW-1185">Reference proteome</keyword>
<dbReference type="PANTHER" id="PTHR14093:SF21">
    <property type="entry name" value="EXPRESSED PROTEIN"/>
    <property type="match status" value="1"/>
</dbReference>
<keyword evidence="2" id="KW-0964">Secreted</keyword>
<accession>A0A6P4Z1Q5</accession>
<dbReference type="GO" id="GO:0005576">
    <property type="term" value="C:extracellular region"/>
    <property type="evidence" value="ECO:0007669"/>
    <property type="project" value="UniProtKB-SubCell"/>
</dbReference>
<dbReference type="Gene3D" id="3.40.50.150">
    <property type="entry name" value="Vaccinia Virus protein VP39"/>
    <property type="match status" value="1"/>
</dbReference>
<dbReference type="KEGG" id="bbel:109470488"/>
<dbReference type="RefSeq" id="XP_019625007.1">
    <property type="nucleotide sequence ID" value="XM_019769448.1"/>
</dbReference>
<dbReference type="PANTHER" id="PTHR14093">
    <property type="entry name" value="HLA CLASS II GAMMA CHAIN"/>
    <property type="match status" value="1"/>
</dbReference>
<proteinExistence type="predicted"/>
<dbReference type="GeneID" id="109470488"/>
<dbReference type="OrthoDB" id="10006218at2759"/>
<name>A0A6P4Z1Q5_BRABE</name>
<keyword evidence="3" id="KW-0325">Glycoprotein</keyword>
<evidence type="ECO:0000313" key="5">
    <source>
        <dbReference type="Proteomes" id="UP000515135"/>
    </source>
</evidence>
<reference evidence="6" key="1">
    <citation type="submission" date="2025-08" db="UniProtKB">
        <authorList>
            <consortium name="RefSeq"/>
        </authorList>
    </citation>
    <scope>IDENTIFICATION</scope>
    <source>
        <tissue evidence="6">Gonad</tissue>
    </source>
</reference>
<evidence type="ECO:0000313" key="6">
    <source>
        <dbReference type="RefSeq" id="XP_019625007.1"/>
    </source>
</evidence>
<dbReference type="InterPro" id="IPR006342">
    <property type="entry name" value="FkbM_mtfrase"/>
</dbReference>
<comment type="subcellular location">
    <subcellularLocation>
        <location evidence="1">Secreted</location>
    </subcellularLocation>
</comment>
<dbReference type="Pfam" id="PF05050">
    <property type="entry name" value="Methyltransf_21"/>
    <property type="match status" value="1"/>
</dbReference>
<evidence type="ECO:0000256" key="3">
    <source>
        <dbReference type="ARBA" id="ARBA00023180"/>
    </source>
</evidence>
<dbReference type="InterPro" id="IPR052001">
    <property type="entry name" value="MHC-II_Gamma/Thyroglobulin"/>
</dbReference>
<evidence type="ECO:0000256" key="1">
    <source>
        <dbReference type="ARBA" id="ARBA00004613"/>
    </source>
</evidence>
<organism evidence="5 6">
    <name type="scientific">Branchiostoma belcheri</name>
    <name type="common">Amphioxus</name>
    <dbReference type="NCBI Taxonomy" id="7741"/>
    <lineage>
        <taxon>Eukaryota</taxon>
        <taxon>Metazoa</taxon>
        <taxon>Chordata</taxon>
        <taxon>Cephalochordata</taxon>
        <taxon>Leptocardii</taxon>
        <taxon>Amphioxiformes</taxon>
        <taxon>Branchiostomatidae</taxon>
        <taxon>Branchiostoma</taxon>
    </lineage>
</organism>
<protein>
    <submittedName>
        <fullName evidence="6">Uncharacterized protein LOC109470488</fullName>
    </submittedName>
</protein>